<accession>A0ABY8P0Q8</accession>
<evidence type="ECO:0000313" key="2">
    <source>
        <dbReference type="Proteomes" id="UP001231859"/>
    </source>
</evidence>
<keyword evidence="2" id="KW-1185">Reference proteome</keyword>
<name>A0ABY8P0Q8_9GAMM</name>
<gene>
    <name evidence="1" type="ORF">QG404_12085</name>
</gene>
<organism evidence="1 2">
    <name type="scientific">Arsenophonus apicola</name>
    <dbReference type="NCBI Taxonomy" id="2879119"/>
    <lineage>
        <taxon>Bacteria</taxon>
        <taxon>Pseudomonadati</taxon>
        <taxon>Pseudomonadota</taxon>
        <taxon>Gammaproteobacteria</taxon>
        <taxon>Enterobacterales</taxon>
        <taxon>Morganellaceae</taxon>
        <taxon>Arsenophonus</taxon>
    </lineage>
</organism>
<evidence type="ECO:0000313" key="1">
    <source>
        <dbReference type="EMBL" id="WGO83073.1"/>
    </source>
</evidence>
<dbReference type="RefSeq" id="WP_280937743.1">
    <property type="nucleotide sequence ID" value="NZ_CP123759.1"/>
</dbReference>
<proteinExistence type="predicted"/>
<reference evidence="1 2" key="1">
    <citation type="submission" date="2023-04" db="EMBL/GenBank/DDBJ databases">
        <title>Genome dynamics across the evolutionary transition to endosymbiosis.</title>
        <authorList>
            <person name="Siozios S."/>
            <person name="Nadal-Jimenez P."/>
            <person name="Azagi T."/>
            <person name="Sprong H."/>
            <person name="Frost C.L."/>
            <person name="Parratt S.R."/>
            <person name="Taylor G."/>
            <person name="Brettell L."/>
            <person name="Lew K.C."/>
            <person name="Croft L."/>
            <person name="King K.C."/>
            <person name="Brockhurst M.A."/>
            <person name="Hypsa V."/>
            <person name="Novakova E."/>
            <person name="Darby A.C."/>
            <person name="Hurst G.D.D."/>
        </authorList>
    </citation>
    <scope>NUCLEOTIDE SEQUENCE [LARGE SCALE GENOMIC DNA]</scope>
    <source>
        <strain evidence="2">aApi_AU</strain>
    </source>
</reference>
<dbReference type="Proteomes" id="UP001231859">
    <property type="component" value="Chromosome"/>
</dbReference>
<sequence>MTPINELINGQIVLAGETMVELVKVKIICYVIGLRPVGAS</sequence>
<protein>
    <submittedName>
        <fullName evidence="1">Uncharacterized protein</fullName>
    </submittedName>
</protein>
<dbReference type="EMBL" id="CP123759">
    <property type="protein sequence ID" value="WGO83073.1"/>
    <property type="molecule type" value="Genomic_DNA"/>
</dbReference>